<proteinExistence type="predicted"/>
<dbReference type="Proteomes" id="UP001165060">
    <property type="component" value="Unassembled WGS sequence"/>
</dbReference>
<accession>A0ABQ6MVW4</accession>
<reference evidence="1 2" key="1">
    <citation type="journal article" date="2023" name="Commun. Biol.">
        <title>Genome analysis of Parmales, the sister group of diatoms, reveals the evolutionary specialization of diatoms from phago-mixotrophs to photoautotrophs.</title>
        <authorList>
            <person name="Ban H."/>
            <person name="Sato S."/>
            <person name="Yoshikawa S."/>
            <person name="Yamada K."/>
            <person name="Nakamura Y."/>
            <person name="Ichinomiya M."/>
            <person name="Sato N."/>
            <person name="Blanc-Mathieu R."/>
            <person name="Endo H."/>
            <person name="Kuwata A."/>
            <person name="Ogata H."/>
        </authorList>
    </citation>
    <scope>NUCLEOTIDE SEQUENCE [LARGE SCALE GENOMIC DNA]</scope>
</reference>
<dbReference type="EMBL" id="BRYB01004599">
    <property type="protein sequence ID" value="GMI33938.1"/>
    <property type="molecule type" value="Genomic_DNA"/>
</dbReference>
<keyword evidence="2" id="KW-1185">Reference proteome</keyword>
<comment type="caution">
    <text evidence="1">The sequence shown here is derived from an EMBL/GenBank/DDBJ whole genome shotgun (WGS) entry which is preliminary data.</text>
</comment>
<evidence type="ECO:0000313" key="2">
    <source>
        <dbReference type="Proteomes" id="UP001165060"/>
    </source>
</evidence>
<evidence type="ECO:0000313" key="1">
    <source>
        <dbReference type="EMBL" id="GMI33938.1"/>
    </source>
</evidence>
<name>A0ABQ6MVW4_9STRA</name>
<feature type="non-terminal residue" evidence="1">
    <location>
        <position position="186"/>
    </location>
</feature>
<gene>
    <name evidence="1" type="ORF">TeGR_g882</name>
</gene>
<sequence>MPTITPKRVFSSTPSVVAVRTPKDTNTRAAVASNALLLQSMHASKSAPPPAYIAALDAGLDAAFGLLPSEPIRVKVTHEAKDGRRAGTHFLNTEAGGKHVIFGQDEPAGMEAGMEVDAGPSVVPPSPTPPPDYMSSAIAAAAGLRAEAAAERDLGKASAALKYQFWHAKTDRLQRKTRTRTLVPLK</sequence>
<protein>
    <submittedName>
        <fullName evidence="1">Uncharacterized protein</fullName>
    </submittedName>
</protein>
<organism evidence="1 2">
    <name type="scientific">Tetraparma gracilis</name>
    <dbReference type="NCBI Taxonomy" id="2962635"/>
    <lineage>
        <taxon>Eukaryota</taxon>
        <taxon>Sar</taxon>
        <taxon>Stramenopiles</taxon>
        <taxon>Ochrophyta</taxon>
        <taxon>Bolidophyceae</taxon>
        <taxon>Parmales</taxon>
        <taxon>Triparmaceae</taxon>
        <taxon>Tetraparma</taxon>
    </lineage>
</organism>